<sequence length="474" mass="53235">MDGFFRSKQFMFTEFSLQTLLDMARHPVISQTLRHVSIGLEDFLVYRQHHPTNTKLAAFLITAVVEQKALMTNGSAVRLLATAFSLLPNLETVQLRDYDSYMPYRGRPFEALRSHGLWRLREHFGWRSKTMMRITCSPNFSSQAFAVVIMALAQSNARPSSLEVSSRHLNGVHYFTLDLAPMPRLNLHGGGSGGGGGDGNGEDKVYAFPVLAGLRRLHLHLRFSFLPLDANDAGVSDYLPHRDYTHPASVNCLPLCAWLAHCPKIEWLRLNLENETDVDNNIVLGQLGVPLPDFYPFPPGSEASRDITLPFASHLRRLDLGRACCYQSVLLGVLHRLPALEHLSLWRSSLIKEAFLPQGTWEGFLKALAGDRLGKQLKKLSLKRLYAATKLATDMYVQTSYIVTLNERKGIEYEAEVEASMASWQRKLSIYYEMDRGQADIDSDIDGEENTQNDTGSDVHEYASGEDDEGSDRG</sequence>
<protein>
    <recommendedName>
        <fullName evidence="4">F-box domain containing protein</fullName>
    </recommendedName>
</protein>
<gene>
    <name evidence="2" type="ORF">SEPCBS119000_006250</name>
</gene>
<accession>A0ABP0E3Y5</accession>
<evidence type="ECO:0000313" key="2">
    <source>
        <dbReference type="EMBL" id="CAK7274588.1"/>
    </source>
</evidence>
<proteinExistence type="predicted"/>
<name>A0ABP0E3Y5_9PEZI</name>
<reference evidence="2 3" key="1">
    <citation type="submission" date="2024-01" db="EMBL/GenBank/DDBJ databases">
        <authorList>
            <person name="Allen C."/>
            <person name="Tagirdzhanova G."/>
        </authorList>
    </citation>
    <scope>NUCLEOTIDE SEQUENCE [LARGE SCALE GENOMIC DNA]</scope>
    <source>
        <strain evidence="2 3">CBS 119000</strain>
    </source>
</reference>
<dbReference type="EMBL" id="CAWUON010000149">
    <property type="protein sequence ID" value="CAK7274588.1"/>
    <property type="molecule type" value="Genomic_DNA"/>
</dbReference>
<feature type="region of interest" description="Disordered" evidence="1">
    <location>
        <begin position="441"/>
        <end position="474"/>
    </location>
</feature>
<evidence type="ECO:0008006" key="4">
    <source>
        <dbReference type="Google" id="ProtNLM"/>
    </source>
</evidence>
<feature type="compositionally biased region" description="Acidic residues" evidence="1">
    <location>
        <begin position="441"/>
        <end position="451"/>
    </location>
</feature>
<comment type="caution">
    <text evidence="2">The sequence shown here is derived from an EMBL/GenBank/DDBJ whole genome shotgun (WGS) entry which is preliminary data.</text>
</comment>
<evidence type="ECO:0000313" key="3">
    <source>
        <dbReference type="Proteomes" id="UP001642502"/>
    </source>
</evidence>
<evidence type="ECO:0000256" key="1">
    <source>
        <dbReference type="SAM" id="MobiDB-lite"/>
    </source>
</evidence>
<feature type="compositionally biased region" description="Acidic residues" evidence="1">
    <location>
        <begin position="464"/>
        <end position="474"/>
    </location>
</feature>
<dbReference type="Proteomes" id="UP001642502">
    <property type="component" value="Unassembled WGS sequence"/>
</dbReference>
<keyword evidence="3" id="KW-1185">Reference proteome</keyword>
<organism evidence="2 3">
    <name type="scientific">Sporothrix epigloea</name>
    <dbReference type="NCBI Taxonomy" id="1892477"/>
    <lineage>
        <taxon>Eukaryota</taxon>
        <taxon>Fungi</taxon>
        <taxon>Dikarya</taxon>
        <taxon>Ascomycota</taxon>
        <taxon>Pezizomycotina</taxon>
        <taxon>Sordariomycetes</taxon>
        <taxon>Sordariomycetidae</taxon>
        <taxon>Ophiostomatales</taxon>
        <taxon>Ophiostomataceae</taxon>
        <taxon>Sporothrix</taxon>
    </lineage>
</organism>